<gene>
    <name evidence="2" type="ORF">HQ43_07785</name>
</gene>
<keyword evidence="3" id="KW-1185">Reference proteome</keyword>
<dbReference type="EMBL" id="JQZV01000013">
    <property type="protein sequence ID" value="KGN91951.1"/>
    <property type="molecule type" value="Genomic_DNA"/>
</dbReference>
<protein>
    <recommendedName>
        <fullName evidence="1">DUF4268 domain-containing protein</fullName>
    </recommendedName>
</protein>
<dbReference type="Proteomes" id="UP000030101">
    <property type="component" value="Unassembled WGS sequence"/>
</dbReference>
<name>A0ABR4XKM3_9PORP</name>
<dbReference type="Pfam" id="PF14088">
    <property type="entry name" value="DUF4268"/>
    <property type="match status" value="1"/>
</dbReference>
<evidence type="ECO:0000259" key="1">
    <source>
        <dbReference type="Pfam" id="PF14088"/>
    </source>
</evidence>
<accession>A0ABR4XKM3</accession>
<evidence type="ECO:0000313" key="3">
    <source>
        <dbReference type="Proteomes" id="UP000030101"/>
    </source>
</evidence>
<feature type="domain" description="DUF4268" evidence="1">
    <location>
        <begin position="10"/>
        <end position="145"/>
    </location>
</feature>
<reference evidence="2 3" key="1">
    <citation type="submission" date="2014-08" db="EMBL/GenBank/DDBJ databases">
        <title>Porphyromonas canoris strain:OH2762 Genome sequencing.</title>
        <authorList>
            <person name="Wallis C."/>
            <person name="Deusch O."/>
            <person name="O'Flynn C."/>
            <person name="Davis I."/>
            <person name="Jospin G."/>
            <person name="Darling A.E."/>
            <person name="Coil D.A."/>
            <person name="Alexiev A."/>
            <person name="Horsfall A."/>
            <person name="Kirkwood N."/>
            <person name="Harris S."/>
            <person name="Eisen J.A."/>
        </authorList>
    </citation>
    <scope>NUCLEOTIDE SEQUENCE [LARGE SCALE GENOMIC DNA]</scope>
    <source>
        <strain evidence="3">COT-108 OH2762</strain>
    </source>
</reference>
<proteinExistence type="predicted"/>
<comment type="caution">
    <text evidence="2">The sequence shown here is derived from an EMBL/GenBank/DDBJ whole genome shotgun (WGS) entry which is preliminary data.</text>
</comment>
<dbReference type="InterPro" id="IPR025364">
    <property type="entry name" value="DUF4268"/>
</dbReference>
<evidence type="ECO:0000313" key="2">
    <source>
        <dbReference type="EMBL" id="KGN91951.1"/>
    </source>
</evidence>
<organism evidence="2 3">
    <name type="scientific">Porphyromonas canoris</name>
    <dbReference type="NCBI Taxonomy" id="36875"/>
    <lineage>
        <taxon>Bacteria</taxon>
        <taxon>Pseudomonadati</taxon>
        <taxon>Bacteroidota</taxon>
        <taxon>Bacteroidia</taxon>
        <taxon>Bacteroidales</taxon>
        <taxon>Porphyromonadaceae</taxon>
        <taxon>Porphyromonas</taxon>
    </lineage>
</organism>
<sequence>MYTKAELAALKTEFWNAFARYASVQPSLRGRKKLWILHHTKVKGVALKFIVERRHVAVVIELSHNAHHERAEMLERIIPYMETLQQDIDLPLEIRTETTTEVGKRVTQIGIYKESAFDYHVPQQWGDYFSFMAKYMYLLERNFLEIKPYISFEV</sequence>